<dbReference type="InterPro" id="IPR057743">
    <property type="entry name" value="Zfn_VAL1-3_N"/>
</dbReference>
<keyword evidence="5" id="KW-0805">Transcription regulation</keyword>
<evidence type="ECO:0000313" key="12">
    <source>
        <dbReference type="EMBL" id="EFJ30938.1"/>
    </source>
</evidence>
<keyword evidence="7" id="KW-0804">Transcription</keyword>
<dbReference type="Gene3D" id="3.30.40.100">
    <property type="match status" value="1"/>
</dbReference>
<feature type="region of interest" description="Disordered" evidence="9">
    <location>
        <begin position="829"/>
        <end position="872"/>
    </location>
</feature>
<dbReference type="STRING" id="88036.D8R9Q1"/>
<organism evidence="13">
    <name type="scientific">Selaginella moellendorffii</name>
    <name type="common">Spikemoss</name>
    <dbReference type="NCBI Taxonomy" id="88036"/>
    <lineage>
        <taxon>Eukaryota</taxon>
        <taxon>Viridiplantae</taxon>
        <taxon>Streptophyta</taxon>
        <taxon>Embryophyta</taxon>
        <taxon>Tracheophyta</taxon>
        <taxon>Lycopodiopsida</taxon>
        <taxon>Selaginellales</taxon>
        <taxon>Selaginellaceae</taxon>
        <taxon>Selaginella</taxon>
    </lineage>
</organism>
<evidence type="ECO:0000256" key="1">
    <source>
        <dbReference type="ARBA" id="ARBA00004123"/>
    </source>
</evidence>
<feature type="domain" description="CW-type" evidence="11">
    <location>
        <begin position="506"/>
        <end position="556"/>
    </location>
</feature>
<feature type="compositionally biased region" description="Gly residues" evidence="9">
    <location>
        <begin position="833"/>
        <end position="850"/>
    </location>
</feature>
<dbReference type="Pfam" id="PF07496">
    <property type="entry name" value="zf-CW"/>
    <property type="match status" value="1"/>
</dbReference>
<keyword evidence="6" id="KW-0238">DNA-binding</keyword>
<feature type="compositionally biased region" description="Polar residues" evidence="9">
    <location>
        <begin position="854"/>
        <end position="872"/>
    </location>
</feature>
<sequence length="872" mass="95056">MEPTRHKACMNVRCEAIESAAWKRGWRLRSGDRADLCTDCGSAFELSRFCEKFHAYDPGWRSCIACGKGLHCGCIASIHLFVLLDTGGVSCRGCVDLRESRNVVRSFFFLFSDFPFDLGKEQEENLILKPKSEVDFEQKMAATGSEDEKVRGVAEELSAKREVTYMEEMEKLAVTRESPGTQTEVASLNTSLGLGMGIKVDDTAAGNLFQTESPASGGEAKENPSKYSPIPYRPRHRQVGKQPVPPRVPLSGAAPEPTNDPRVARPPADSKGRNQLLPRYWPRITDQEIQQFTSGDSKITPLFEKVLSASDAGRIGRLVLPKACAEAYFPTISQAEGLPLRINDISGREWQFQFRFWPNNNSRMYVLEGVTPCIQAMHLQAGDTVTFSRLEPEGKLIMGYRKAQDSGDSEYPGAKQTDYKSKAKETQSTLSADKRRGRPLGAKSKRLRLDSEDSLELKTSWEEAQELLRPPPGVTPSFVTIDGHQFEEYEEPPVLTKKTVTRTKPSGEQDRWVQCDDCAKFRRVPLDIFIHTRWTCTDNVWDLKRANCSAAKELSNEDMDQLMDSMSGKAQQRISPSGLDALATAAAFGDEKAASPPPPAATTKHPRHRPGCTCIVCIQPPSGKGPKHKPTCVCNVCLTVKRRFKTLMMRRKKRQSEREAETARKKKAWDKDDGVAAAASPAEAKWLKGNNNNNNVTTTPERGQQRYNTREASAPPKASPALPAESPSPSPSPINPINPFVTERGKTFPFPELLGAFASPPVPGGGVGGGGGGATAVADENLAGKGGIDLNSQPERDEAAQQSRLSMMRLLQDASLPLDMYLKQQGMANLAPGFGGGGNGGGSGGGGGGEQVSDAKQQIQQAAAEPSSVQDG</sequence>
<feature type="region of interest" description="Disordered" evidence="9">
    <location>
        <begin position="648"/>
        <end position="743"/>
    </location>
</feature>
<feature type="region of interest" description="Disordered" evidence="9">
    <location>
        <begin position="403"/>
        <end position="445"/>
    </location>
</feature>
<feature type="compositionally biased region" description="Low complexity" evidence="9">
    <location>
        <begin position="711"/>
        <end position="725"/>
    </location>
</feature>
<dbReference type="GO" id="GO:0005634">
    <property type="term" value="C:nucleus"/>
    <property type="evidence" value="ECO:0007669"/>
    <property type="project" value="UniProtKB-SubCell"/>
</dbReference>
<evidence type="ECO:0000259" key="10">
    <source>
        <dbReference type="PROSITE" id="PS50863"/>
    </source>
</evidence>
<dbReference type="GO" id="GO:0006355">
    <property type="term" value="P:regulation of DNA-templated transcription"/>
    <property type="evidence" value="ECO:0007669"/>
    <property type="project" value="UniProtKB-ARBA"/>
</dbReference>
<dbReference type="GO" id="GO:0008270">
    <property type="term" value="F:zinc ion binding"/>
    <property type="evidence" value="ECO:0007669"/>
    <property type="project" value="UniProtKB-KW"/>
</dbReference>
<dbReference type="CDD" id="cd10017">
    <property type="entry name" value="B3_DNA"/>
    <property type="match status" value="1"/>
</dbReference>
<evidence type="ECO:0000256" key="2">
    <source>
        <dbReference type="ARBA" id="ARBA00022723"/>
    </source>
</evidence>
<evidence type="ECO:0000256" key="7">
    <source>
        <dbReference type="ARBA" id="ARBA00023163"/>
    </source>
</evidence>
<dbReference type="PROSITE" id="PS51050">
    <property type="entry name" value="ZF_CW"/>
    <property type="match status" value="1"/>
</dbReference>
<accession>D8R9Q1</accession>
<dbReference type="SUPFAM" id="SSF101936">
    <property type="entry name" value="DNA-binding pseudobarrel domain"/>
    <property type="match status" value="1"/>
</dbReference>
<keyword evidence="3" id="KW-0863">Zinc-finger</keyword>
<dbReference type="Proteomes" id="UP000001514">
    <property type="component" value="Unassembled WGS sequence"/>
</dbReference>
<evidence type="ECO:0000256" key="6">
    <source>
        <dbReference type="ARBA" id="ARBA00023125"/>
    </source>
</evidence>
<comment type="subcellular location">
    <subcellularLocation>
        <location evidence="1">Nucleus</location>
    </subcellularLocation>
</comment>
<dbReference type="InParanoid" id="D8R9Q1"/>
<dbReference type="SMART" id="SM01019">
    <property type="entry name" value="B3"/>
    <property type="match status" value="1"/>
</dbReference>
<dbReference type="InterPro" id="IPR015300">
    <property type="entry name" value="DNA-bd_pseudobarrel_sf"/>
</dbReference>
<protein>
    <submittedName>
        <fullName evidence="12">Uncharacterized protein HSI2-1</fullName>
    </submittedName>
</protein>
<dbReference type="InterPro" id="IPR011124">
    <property type="entry name" value="Znf_CW"/>
</dbReference>
<dbReference type="AlphaFoldDB" id="D8R9Q1"/>
<dbReference type="Pfam" id="PF25813">
    <property type="entry name" value="zf_VAL1_N"/>
    <property type="match status" value="1"/>
</dbReference>
<evidence type="ECO:0000256" key="5">
    <source>
        <dbReference type="ARBA" id="ARBA00023015"/>
    </source>
</evidence>
<name>D8R9Q1_SELML</name>
<feature type="compositionally biased region" description="Basic and acidic residues" evidence="9">
    <location>
        <begin position="656"/>
        <end position="674"/>
    </location>
</feature>
<reference evidence="12 13" key="1">
    <citation type="journal article" date="2011" name="Science">
        <title>The Selaginella genome identifies genetic changes associated with the evolution of vascular plants.</title>
        <authorList>
            <person name="Banks J.A."/>
            <person name="Nishiyama T."/>
            <person name="Hasebe M."/>
            <person name="Bowman J.L."/>
            <person name="Gribskov M."/>
            <person name="dePamphilis C."/>
            <person name="Albert V.A."/>
            <person name="Aono N."/>
            <person name="Aoyama T."/>
            <person name="Ambrose B.A."/>
            <person name="Ashton N.W."/>
            <person name="Axtell M.J."/>
            <person name="Barker E."/>
            <person name="Barker M.S."/>
            <person name="Bennetzen J.L."/>
            <person name="Bonawitz N.D."/>
            <person name="Chapple C."/>
            <person name="Cheng C."/>
            <person name="Correa L.G."/>
            <person name="Dacre M."/>
            <person name="DeBarry J."/>
            <person name="Dreyer I."/>
            <person name="Elias M."/>
            <person name="Engstrom E.M."/>
            <person name="Estelle M."/>
            <person name="Feng L."/>
            <person name="Finet C."/>
            <person name="Floyd S.K."/>
            <person name="Frommer W.B."/>
            <person name="Fujita T."/>
            <person name="Gramzow L."/>
            <person name="Gutensohn M."/>
            <person name="Harholt J."/>
            <person name="Hattori M."/>
            <person name="Heyl A."/>
            <person name="Hirai T."/>
            <person name="Hiwatashi Y."/>
            <person name="Ishikawa M."/>
            <person name="Iwata M."/>
            <person name="Karol K.G."/>
            <person name="Koehler B."/>
            <person name="Kolukisaoglu U."/>
            <person name="Kubo M."/>
            <person name="Kurata T."/>
            <person name="Lalonde S."/>
            <person name="Li K."/>
            <person name="Li Y."/>
            <person name="Litt A."/>
            <person name="Lyons E."/>
            <person name="Manning G."/>
            <person name="Maruyama T."/>
            <person name="Michael T.P."/>
            <person name="Mikami K."/>
            <person name="Miyazaki S."/>
            <person name="Morinaga S."/>
            <person name="Murata T."/>
            <person name="Mueller-Roeber B."/>
            <person name="Nelson D.R."/>
            <person name="Obara M."/>
            <person name="Oguri Y."/>
            <person name="Olmstead R.G."/>
            <person name="Onodera N."/>
            <person name="Petersen B.L."/>
            <person name="Pils B."/>
            <person name="Prigge M."/>
            <person name="Rensing S.A."/>
            <person name="Riano-Pachon D.M."/>
            <person name="Roberts A.W."/>
            <person name="Sato Y."/>
            <person name="Scheller H.V."/>
            <person name="Schulz B."/>
            <person name="Schulz C."/>
            <person name="Shakirov E.V."/>
            <person name="Shibagaki N."/>
            <person name="Shinohara N."/>
            <person name="Shippen D.E."/>
            <person name="Soerensen I."/>
            <person name="Sotooka R."/>
            <person name="Sugimoto N."/>
            <person name="Sugita M."/>
            <person name="Sumikawa N."/>
            <person name="Tanurdzic M."/>
            <person name="Theissen G."/>
            <person name="Ulvskov P."/>
            <person name="Wakazuki S."/>
            <person name="Weng J.K."/>
            <person name="Willats W.W."/>
            <person name="Wipf D."/>
            <person name="Wolf P.G."/>
            <person name="Yang L."/>
            <person name="Zimmer A.D."/>
            <person name="Zhu Q."/>
            <person name="Mitros T."/>
            <person name="Hellsten U."/>
            <person name="Loque D."/>
            <person name="Otillar R."/>
            <person name="Salamov A."/>
            <person name="Schmutz J."/>
            <person name="Shapiro H."/>
            <person name="Lindquist E."/>
            <person name="Lucas S."/>
            <person name="Rokhsar D."/>
            <person name="Grigoriev I.V."/>
        </authorList>
    </citation>
    <scope>NUCLEOTIDE SEQUENCE [LARGE SCALE GENOMIC DNA]</scope>
</reference>
<evidence type="ECO:0000256" key="8">
    <source>
        <dbReference type="ARBA" id="ARBA00023242"/>
    </source>
</evidence>
<evidence type="ECO:0000259" key="11">
    <source>
        <dbReference type="PROSITE" id="PS51050"/>
    </source>
</evidence>
<dbReference type="GO" id="GO:0003677">
    <property type="term" value="F:DNA binding"/>
    <property type="evidence" value="ECO:0007669"/>
    <property type="project" value="UniProtKB-KW"/>
</dbReference>
<dbReference type="OMA" id="DQCSHSA"/>
<dbReference type="Pfam" id="PF02362">
    <property type="entry name" value="B3"/>
    <property type="match status" value="1"/>
</dbReference>
<keyword evidence="2" id="KW-0479">Metal-binding</keyword>
<gene>
    <name evidence="12" type="primary">HSI2-1</name>
    <name evidence="12" type="ORF">SELMODRAFT_451626</name>
</gene>
<dbReference type="FunFam" id="2.40.330.10:FF:000006">
    <property type="entry name" value="B3 domain-containing transcription repressor VAL1"/>
    <property type="match status" value="1"/>
</dbReference>
<dbReference type="PANTHER" id="PTHR46245:SF2">
    <property type="entry name" value="B3 DOMAIN-CONTAINING TRANSCRIPTION REPRESSOR VAL2"/>
    <property type="match status" value="1"/>
</dbReference>
<proteinExistence type="predicted"/>
<dbReference type="PROSITE" id="PS50863">
    <property type="entry name" value="B3"/>
    <property type="match status" value="1"/>
</dbReference>
<keyword evidence="8" id="KW-0539">Nucleus</keyword>
<feature type="region of interest" description="Disordered" evidence="9">
    <location>
        <begin position="208"/>
        <end position="276"/>
    </location>
</feature>
<dbReference type="PANTHER" id="PTHR46245">
    <property type="entry name" value="B3 DOMAIN-CONTAINING PROTEIN OS07G0563300"/>
    <property type="match status" value="1"/>
</dbReference>
<dbReference type="EMBL" id="GL377574">
    <property type="protein sequence ID" value="EFJ30938.1"/>
    <property type="molecule type" value="Genomic_DNA"/>
</dbReference>
<feature type="compositionally biased region" description="Basic residues" evidence="9">
    <location>
        <begin position="435"/>
        <end position="445"/>
    </location>
</feature>
<feature type="compositionally biased region" description="Pro residues" evidence="9">
    <location>
        <begin position="726"/>
        <end position="736"/>
    </location>
</feature>
<dbReference type="FunCoup" id="D8R9Q1">
    <property type="interactions" value="1904"/>
</dbReference>
<keyword evidence="4" id="KW-0862">Zinc</keyword>
<dbReference type="KEGG" id="smo:SELMODRAFT_451626"/>
<feature type="domain" description="TF-B3" evidence="10">
    <location>
        <begin position="303"/>
        <end position="404"/>
    </location>
</feature>
<dbReference type="HOGENOM" id="CLU_015907_0_0_1"/>
<evidence type="ECO:0000256" key="9">
    <source>
        <dbReference type="SAM" id="MobiDB-lite"/>
    </source>
</evidence>
<evidence type="ECO:0000256" key="3">
    <source>
        <dbReference type="ARBA" id="ARBA00022771"/>
    </source>
</evidence>
<evidence type="ECO:0000313" key="13">
    <source>
        <dbReference type="Proteomes" id="UP000001514"/>
    </source>
</evidence>
<keyword evidence="13" id="KW-1185">Reference proteome</keyword>
<dbReference type="Gramene" id="EFJ30938">
    <property type="protein sequence ID" value="EFJ30938"/>
    <property type="gene ID" value="SELMODRAFT_451626"/>
</dbReference>
<feature type="compositionally biased region" description="Polar residues" evidence="9">
    <location>
        <begin position="696"/>
        <end position="707"/>
    </location>
</feature>
<dbReference type="InterPro" id="IPR003340">
    <property type="entry name" value="B3_DNA-bd"/>
</dbReference>
<dbReference type="Gene3D" id="2.40.330.10">
    <property type="entry name" value="DNA-binding pseudobarrel domain"/>
    <property type="match status" value="1"/>
</dbReference>
<dbReference type="eggNOG" id="ENOG502QWC1">
    <property type="taxonomic scope" value="Eukaryota"/>
</dbReference>
<evidence type="ECO:0000256" key="4">
    <source>
        <dbReference type="ARBA" id="ARBA00022833"/>
    </source>
</evidence>